<dbReference type="InterPro" id="IPR009875">
    <property type="entry name" value="PilZ_domain"/>
</dbReference>
<protein>
    <submittedName>
        <fullName evidence="2">PilZ domain-containing protein</fullName>
    </submittedName>
</protein>
<dbReference type="AlphaFoldDB" id="A0A4Q9DIL3"/>
<dbReference type="Gene3D" id="2.40.10.220">
    <property type="entry name" value="predicted glycosyltransferase like domains"/>
    <property type="match status" value="1"/>
</dbReference>
<dbReference type="Pfam" id="PF07238">
    <property type="entry name" value="PilZ"/>
    <property type="match status" value="1"/>
</dbReference>
<feature type="domain" description="PilZ" evidence="1">
    <location>
        <begin position="105"/>
        <end position="212"/>
    </location>
</feature>
<evidence type="ECO:0000313" key="2">
    <source>
        <dbReference type="EMBL" id="TBL73074.1"/>
    </source>
</evidence>
<sequence>MRAAAKKTQFDFRAEKYKSPSGILLNSRTVVEKKDFVSTGILSYAEGDIIEIEITDFTKFQLGDQVKLTVYSPGGVYVFDSTLVARHDGSLIVINPPSMQKHFAEKREHPRIQVLQDGRVRTLAGGGNNEEHVAETALVINNISLSGVGFTIKEEFPLIKTMHVELEMDLGTPISCTAEIMRKEPGENGVYYGARYVELLDQKANSLRAFVLKKQVENYFTRKKDEDFKRKFK</sequence>
<evidence type="ECO:0000313" key="3">
    <source>
        <dbReference type="Proteomes" id="UP000293142"/>
    </source>
</evidence>
<keyword evidence="3" id="KW-1185">Reference proteome</keyword>
<name>A0A4Q9DIL3_9BACL</name>
<dbReference type="EMBL" id="SIRE01000022">
    <property type="protein sequence ID" value="TBL73074.1"/>
    <property type="molecule type" value="Genomic_DNA"/>
</dbReference>
<dbReference type="OrthoDB" id="2566152at2"/>
<dbReference type="Proteomes" id="UP000293142">
    <property type="component" value="Unassembled WGS sequence"/>
</dbReference>
<proteinExistence type="predicted"/>
<accession>A0A4Q9DIL3</accession>
<comment type="caution">
    <text evidence="2">The sequence shown here is derived from an EMBL/GenBank/DDBJ whole genome shotgun (WGS) entry which is preliminary data.</text>
</comment>
<reference evidence="2 3" key="1">
    <citation type="submission" date="2019-02" db="EMBL/GenBank/DDBJ databases">
        <title>Paenibacillus sp. nov., isolated from surface-sterilized tissue of Thalictrum simplex L.</title>
        <authorList>
            <person name="Tuo L."/>
        </authorList>
    </citation>
    <scope>NUCLEOTIDE SEQUENCE [LARGE SCALE GENOMIC DNA]</scope>
    <source>
        <strain evidence="2 3">N2SHLJ1</strain>
    </source>
</reference>
<organism evidence="2 3">
    <name type="scientific">Paenibacillus thalictri</name>
    <dbReference type="NCBI Taxonomy" id="2527873"/>
    <lineage>
        <taxon>Bacteria</taxon>
        <taxon>Bacillati</taxon>
        <taxon>Bacillota</taxon>
        <taxon>Bacilli</taxon>
        <taxon>Bacillales</taxon>
        <taxon>Paenibacillaceae</taxon>
        <taxon>Paenibacillus</taxon>
    </lineage>
</organism>
<dbReference type="SUPFAM" id="SSF141371">
    <property type="entry name" value="PilZ domain-like"/>
    <property type="match status" value="1"/>
</dbReference>
<evidence type="ECO:0000259" key="1">
    <source>
        <dbReference type="Pfam" id="PF07238"/>
    </source>
</evidence>
<dbReference type="GO" id="GO:0035438">
    <property type="term" value="F:cyclic-di-GMP binding"/>
    <property type="evidence" value="ECO:0007669"/>
    <property type="project" value="InterPro"/>
</dbReference>
<gene>
    <name evidence="2" type="ORF">EYB31_27270</name>
</gene>